<comment type="pathway">
    <text evidence="2">Protein modification; protein glycosylation.</text>
</comment>
<comment type="subcellular location">
    <subcellularLocation>
        <location evidence="1">Endoplasmic reticulum membrane</location>
        <topology evidence="1">Single-pass membrane protein</topology>
    </subcellularLocation>
</comment>
<dbReference type="PANTHER" id="PTHR10859">
    <property type="entry name" value="GLYCOSYL TRANSFERASE"/>
    <property type="match status" value="1"/>
</dbReference>
<dbReference type="GO" id="GO:0004581">
    <property type="term" value="F:dolichyl-phosphate beta-glucosyltransferase activity"/>
    <property type="evidence" value="ECO:0007669"/>
    <property type="project" value="UniProtKB-EC"/>
</dbReference>
<comment type="catalytic activity">
    <reaction evidence="12">
        <text>a di-trans,poly-cis-dolichyl phosphate + UDP-alpha-D-glucose = a di-trans,poly-cis-dolichyl beta-D-glucosyl phosphate + UDP</text>
        <dbReference type="Rhea" id="RHEA:15401"/>
        <dbReference type="Rhea" id="RHEA-COMP:19498"/>
        <dbReference type="Rhea" id="RHEA-COMP:19502"/>
        <dbReference type="ChEBI" id="CHEBI:57525"/>
        <dbReference type="ChEBI" id="CHEBI:57683"/>
        <dbReference type="ChEBI" id="CHEBI:58223"/>
        <dbReference type="ChEBI" id="CHEBI:58885"/>
        <dbReference type="EC" id="2.4.1.117"/>
    </reaction>
    <physiologicalReaction direction="left-to-right" evidence="12">
        <dbReference type="Rhea" id="RHEA:15402"/>
    </physiologicalReaction>
</comment>
<name>A0A2H0TCM8_9BACT</name>
<comment type="similarity">
    <text evidence="3">Belongs to the glycosyltransferase 2 family.</text>
</comment>
<dbReference type="GO" id="GO:0006487">
    <property type="term" value="P:protein N-linked glycosylation"/>
    <property type="evidence" value="ECO:0007669"/>
    <property type="project" value="TreeGrafter"/>
</dbReference>
<dbReference type="InterPro" id="IPR035518">
    <property type="entry name" value="DPG_synthase"/>
</dbReference>
<dbReference type="EMBL" id="PFCO01000009">
    <property type="protein sequence ID" value="PIR69318.1"/>
    <property type="molecule type" value="Genomic_DNA"/>
</dbReference>
<protein>
    <recommendedName>
        <fullName evidence="4">dolichyl-phosphate beta-glucosyltransferase</fullName>
        <ecNumber evidence="4">2.4.1.117</ecNumber>
    </recommendedName>
</protein>
<evidence type="ECO:0000256" key="8">
    <source>
        <dbReference type="ARBA" id="ARBA00022824"/>
    </source>
</evidence>
<keyword evidence="6" id="KW-0808">Transferase</keyword>
<dbReference type="Pfam" id="PF00535">
    <property type="entry name" value="Glycos_transf_2"/>
    <property type="match status" value="1"/>
</dbReference>
<dbReference type="AlphaFoldDB" id="A0A2H0TCM8"/>
<dbReference type="CDD" id="cd04188">
    <property type="entry name" value="DPG_synthase"/>
    <property type="match status" value="1"/>
</dbReference>
<evidence type="ECO:0000256" key="4">
    <source>
        <dbReference type="ARBA" id="ARBA00012583"/>
    </source>
</evidence>
<evidence type="ECO:0000256" key="1">
    <source>
        <dbReference type="ARBA" id="ARBA00004389"/>
    </source>
</evidence>
<feature type="domain" description="Glycosyltransferase 2-like" evidence="13">
    <location>
        <begin position="4"/>
        <end position="176"/>
    </location>
</feature>
<dbReference type="PANTHER" id="PTHR10859:SF91">
    <property type="entry name" value="DOLICHYL-PHOSPHATE BETA-GLUCOSYLTRANSFERASE"/>
    <property type="match status" value="1"/>
</dbReference>
<evidence type="ECO:0000256" key="12">
    <source>
        <dbReference type="ARBA" id="ARBA00045097"/>
    </source>
</evidence>
<dbReference type="Gene3D" id="3.90.550.10">
    <property type="entry name" value="Spore Coat Polysaccharide Biosynthesis Protein SpsA, Chain A"/>
    <property type="match status" value="1"/>
</dbReference>
<sequence length="251" mass="28628">MYLSIIIPAYNEEKRLPKTLRETADYLKQKSYNYEIIVVSSKSTDNTVGVVESMKKDVPHLNVINVPVNRGKGDSVRVGMLAASGKIRLFMDADNATDISHFEKMRPLFDDGYEVVICSREERDAEGATQAVAQPFHKRLLGDMGNIFIQIVAVRGIWDTQCGFKAFRNFAAEQIFSQMKITGFGFDIEVLAMSRLFGYRIGIIPAHWINDPNTKVNLFSYIKVLWETVVIGWNVRRGAYKKKEDYEEPRS</sequence>
<evidence type="ECO:0000313" key="15">
    <source>
        <dbReference type="Proteomes" id="UP000231503"/>
    </source>
</evidence>
<evidence type="ECO:0000256" key="2">
    <source>
        <dbReference type="ARBA" id="ARBA00004922"/>
    </source>
</evidence>
<gene>
    <name evidence="14" type="ORF">COU47_03815</name>
</gene>
<evidence type="ECO:0000259" key="13">
    <source>
        <dbReference type="Pfam" id="PF00535"/>
    </source>
</evidence>
<evidence type="ECO:0000256" key="11">
    <source>
        <dbReference type="ARBA" id="ARBA00023136"/>
    </source>
</evidence>
<dbReference type="Proteomes" id="UP000231503">
    <property type="component" value="Unassembled WGS sequence"/>
</dbReference>
<accession>A0A2H0TCM8</accession>
<evidence type="ECO:0000256" key="3">
    <source>
        <dbReference type="ARBA" id="ARBA00006739"/>
    </source>
</evidence>
<dbReference type="EC" id="2.4.1.117" evidence="4"/>
<evidence type="ECO:0000256" key="9">
    <source>
        <dbReference type="ARBA" id="ARBA00022968"/>
    </source>
</evidence>
<keyword evidence="8" id="KW-0256">Endoplasmic reticulum</keyword>
<evidence type="ECO:0000256" key="6">
    <source>
        <dbReference type="ARBA" id="ARBA00022679"/>
    </source>
</evidence>
<evidence type="ECO:0000256" key="10">
    <source>
        <dbReference type="ARBA" id="ARBA00022989"/>
    </source>
</evidence>
<evidence type="ECO:0000256" key="7">
    <source>
        <dbReference type="ARBA" id="ARBA00022692"/>
    </source>
</evidence>
<comment type="caution">
    <text evidence="14">The sequence shown here is derived from an EMBL/GenBank/DDBJ whole genome shotgun (WGS) entry which is preliminary data.</text>
</comment>
<reference evidence="15" key="1">
    <citation type="submission" date="2017-09" db="EMBL/GenBank/DDBJ databases">
        <title>Depth-based differentiation of microbial function through sediment-hosted aquifers and enrichment of novel symbionts in the deep terrestrial subsurface.</title>
        <authorList>
            <person name="Probst A.J."/>
            <person name="Ladd B."/>
            <person name="Jarett J.K."/>
            <person name="Geller-Mcgrath D.E."/>
            <person name="Sieber C.M.K."/>
            <person name="Emerson J.B."/>
            <person name="Anantharaman K."/>
            <person name="Thomas B.C."/>
            <person name="Malmstrom R."/>
            <person name="Stieglmeier M."/>
            <person name="Klingl A."/>
            <person name="Woyke T."/>
            <person name="Ryan C.M."/>
            <person name="Banfield J.F."/>
        </authorList>
    </citation>
    <scope>NUCLEOTIDE SEQUENCE [LARGE SCALE GENOMIC DNA]</scope>
</reference>
<evidence type="ECO:0000256" key="5">
    <source>
        <dbReference type="ARBA" id="ARBA00022676"/>
    </source>
</evidence>
<proteinExistence type="inferred from homology"/>
<keyword evidence="10" id="KW-1133">Transmembrane helix</keyword>
<dbReference type="InterPro" id="IPR001173">
    <property type="entry name" value="Glyco_trans_2-like"/>
</dbReference>
<keyword evidence="11" id="KW-0472">Membrane</keyword>
<dbReference type="SUPFAM" id="SSF53448">
    <property type="entry name" value="Nucleotide-diphospho-sugar transferases"/>
    <property type="match status" value="1"/>
</dbReference>
<keyword evidence="9" id="KW-0735">Signal-anchor</keyword>
<organism evidence="14 15">
    <name type="scientific">Candidatus Niyogibacteria bacterium CG10_big_fil_rev_8_21_14_0_10_46_36</name>
    <dbReference type="NCBI Taxonomy" id="1974726"/>
    <lineage>
        <taxon>Bacteria</taxon>
        <taxon>Candidatus Niyogiibacteriota</taxon>
    </lineage>
</organism>
<keyword evidence="5" id="KW-0328">Glycosyltransferase</keyword>
<dbReference type="InterPro" id="IPR029044">
    <property type="entry name" value="Nucleotide-diphossugar_trans"/>
</dbReference>
<keyword evidence="7" id="KW-0812">Transmembrane</keyword>
<evidence type="ECO:0000313" key="14">
    <source>
        <dbReference type="EMBL" id="PIR69318.1"/>
    </source>
</evidence>